<proteinExistence type="inferred from homology"/>
<keyword evidence="3" id="KW-0378">Hydrolase</keyword>
<evidence type="ECO:0000256" key="1">
    <source>
        <dbReference type="ARBA" id="ARBA00007074"/>
    </source>
</evidence>
<dbReference type="PANTHER" id="PTHR47053:SF1">
    <property type="entry name" value="MUREIN DD-ENDOPEPTIDASE MEPH-RELATED"/>
    <property type="match status" value="1"/>
</dbReference>
<reference evidence="8" key="1">
    <citation type="submission" date="2016-09" db="EMBL/GenBank/DDBJ databases">
        <authorList>
            <person name="Strepis N."/>
        </authorList>
    </citation>
    <scope>NUCLEOTIDE SEQUENCE [LARGE SCALE GENOMIC DNA]</scope>
</reference>
<dbReference type="InterPro" id="IPR000064">
    <property type="entry name" value="NLP_P60_dom"/>
</dbReference>
<name>A0A1M4RYU7_9ACTO</name>
<evidence type="ECO:0000256" key="4">
    <source>
        <dbReference type="ARBA" id="ARBA00022807"/>
    </source>
</evidence>
<evidence type="ECO:0000313" key="8">
    <source>
        <dbReference type="Proteomes" id="UP000184291"/>
    </source>
</evidence>
<evidence type="ECO:0000256" key="5">
    <source>
        <dbReference type="SAM" id="SignalP"/>
    </source>
</evidence>
<dbReference type="GO" id="GO:0006508">
    <property type="term" value="P:proteolysis"/>
    <property type="evidence" value="ECO:0007669"/>
    <property type="project" value="UniProtKB-KW"/>
</dbReference>
<evidence type="ECO:0000259" key="6">
    <source>
        <dbReference type="PROSITE" id="PS51935"/>
    </source>
</evidence>
<dbReference type="PROSITE" id="PS51935">
    <property type="entry name" value="NLPC_P60"/>
    <property type="match status" value="1"/>
</dbReference>
<dbReference type="AlphaFoldDB" id="A0A1M4RYU7"/>
<evidence type="ECO:0000256" key="3">
    <source>
        <dbReference type="ARBA" id="ARBA00022801"/>
    </source>
</evidence>
<dbReference type="Proteomes" id="UP000184291">
    <property type="component" value="Unassembled WGS sequence"/>
</dbReference>
<dbReference type="EMBL" id="FQTT01000009">
    <property type="protein sequence ID" value="SHE25099.1"/>
    <property type="molecule type" value="Genomic_DNA"/>
</dbReference>
<dbReference type="STRING" id="1892869.ACGLYG10_1311"/>
<dbReference type="OrthoDB" id="9815778at2"/>
<sequence length="272" mass="26936">MTTRTSARHRKAARPLTPMNSVAPVARRGFAVAASSGLALGMIASGASAANTNEAAQSAGSLETQGVGALAAEARTAVSTNEAVQVADSVSVPSDVETVDTPTAEAPVIEVEEEPEVEATEETEVAADVAATDATAADAAGTTEAIADATQAAATAAPANASGSSVVSIAMQYTGMAYVYGSNNPANGGFDCSGLVQYVYGQVGISLPRTSYAQGASGTIVSAAAAQPGDIVYYGGHVGIYAGGGMMIDAGNPSVGVSYRAVYGSPQYVRVG</sequence>
<organism evidence="7 8">
    <name type="scientific">Actinomyces glycerinitolerans</name>
    <dbReference type="NCBI Taxonomy" id="1892869"/>
    <lineage>
        <taxon>Bacteria</taxon>
        <taxon>Bacillati</taxon>
        <taxon>Actinomycetota</taxon>
        <taxon>Actinomycetes</taxon>
        <taxon>Actinomycetales</taxon>
        <taxon>Actinomycetaceae</taxon>
        <taxon>Actinomyces</taxon>
    </lineage>
</organism>
<dbReference type="Gene3D" id="3.90.1720.10">
    <property type="entry name" value="endopeptidase domain like (from Nostoc punctiforme)"/>
    <property type="match status" value="1"/>
</dbReference>
<feature type="signal peptide" evidence="5">
    <location>
        <begin position="1"/>
        <end position="49"/>
    </location>
</feature>
<keyword evidence="2" id="KW-0645">Protease</keyword>
<dbReference type="PANTHER" id="PTHR47053">
    <property type="entry name" value="MUREIN DD-ENDOPEPTIDASE MEPH-RELATED"/>
    <property type="match status" value="1"/>
</dbReference>
<dbReference type="InterPro" id="IPR038765">
    <property type="entry name" value="Papain-like_cys_pep_sf"/>
</dbReference>
<dbReference type="GO" id="GO:0008234">
    <property type="term" value="F:cysteine-type peptidase activity"/>
    <property type="evidence" value="ECO:0007669"/>
    <property type="project" value="UniProtKB-KW"/>
</dbReference>
<evidence type="ECO:0000256" key="2">
    <source>
        <dbReference type="ARBA" id="ARBA00022670"/>
    </source>
</evidence>
<dbReference type="SUPFAM" id="SSF54001">
    <property type="entry name" value="Cysteine proteinases"/>
    <property type="match status" value="1"/>
</dbReference>
<protein>
    <recommendedName>
        <fullName evidence="6">NlpC/P60 domain-containing protein</fullName>
    </recommendedName>
</protein>
<evidence type="ECO:0000313" key="7">
    <source>
        <dbReference type="EMBL" id="SHE25099.1"/>
    </source>
</evidence>
<keyword evidence="4" id="KW-0788">Thiol protease</keyword>
<feature type="chain" id="PRO_5012770318" description="NlpC/P60 domain-containing protein" evidence="5">
    <location>
        <begin position="50"/>
        <end position="272"/>
    </location>
</feature>
<keyword evidence="5" id="KW-0732">Signal</keyword>
<dbReference type="InterPro" id="IPR051202">
    <property type="entry name" value="Peptidase_C40"/>
</dbReference>
<keyword evidence="8" id="KW-1185">Reference proteome</keyword>
<feature type="domain" description="NlpC/P60" evidence="6">
    <location>
        <begin position="160"/>
        <end position="272"/>
    </location>
</feature>
<dbReference type="RefSeq" id="WP_073329210.1">
    <property type="nucleotide sequence ID" value="NZ_FQTT01000009.1"/>
</dbReference>
<gene>
    <name evidence="7" type="ORF">ACGLYG10_1311</name>
</gene>
<comment type="similarity">
    <text evidence="1">Belongs to the peptidase C40 family.</text>
</comment>
<dbReference type="Pfam" id="PF00877">
    <property type="entry name" value="NLPC_P60"/>
    <property type="match status" value="1"/>
</dbReference>
<accession>A0A1M4RYU7</accession>